<feature type="signal peptide" evidence="2">
    <location>
        <begin position="1"/>
        <end position="24"/>
    </location>
</feature>
<dbReference type="OrthoDB" id="279535at2"/>
<accession>A0A1A5YBC1</accession>
<dbReference type="EMBL" id="LYPA01000076">
    <property type="protein sequence ID" value="OBR62887.1"/>
    <property type="molecule type" value="Genomic_DNA"/>
</dbReference>
<sequence>MKKWLTFAFVLVMVAIVAACGSNAGEKSGGNSGSELKGGDLSADSSAATSEVVITASNWKFDQEEYKIKSGDTVNLTLKSAGGSHGVMILKSGYDQIGNDETLAVKFDEPGTYDIICSVPCGTGHRTMKSKLVIE</sequence>
<dbReference type="AlphaFoldDB" id="A0A1A5YBC1"/>
<feature type="region of interest" description="Disordered" evidence="1">
    <location>
        <begin position="25"/>
        <end position="45"/>
    </location>
</feature>
<organism evidence="3 4">
    <name type="scientific">Paenibacillus oryzae</name>
    <dbReference type="NCBI Taxonomy" id="1844972"/>
    <lineage>
        <taxon>Bacteria</taxon>
        <taxon>Bacillati</taxon>
        <taxon>Bacillota</taxon>
        <taxon>Bacilli</taxon>
        <taxon>Bacillales</taxon>
        <taxon>Paenibacillaceae</taxon>
        <taxon>Paenibacillus</taxon>
    </lineage>
</organism>
<evidence type="ECO:0000256" key="1">
    <source>
        <dbReference type="SAM" id="MobiDB-lite"/>
    </source>
</evidence>
<dbReference type="Proteomes" id="UP000092024">
    <property type="component" value="Unassembled WGS sequence"/>
</dbReference>
<comment type="caution">
    <text evidence="3">The sequence shown here is derived from an EMBL/GenBank/DDBJ whole genome shotgun (WGS) entry which is preliminary data.</text>
</comment>
<dbReference type="SUPFAM" id="SSF49503">
    <property type="entry name" value="Cupredoxins"/>
    <property type="match status" value="1"/>
</dbReference>
<gene>
    <name evidence="3" type="ORF">A7K91_09145</name>
</gene>
<evidence type="ECO:0000313" key="3">
    <source>
        <dbReference type="EMBL" id="OBR62887.1"/>
    </source>
</evidence>
<name>A0A1A5YBC1_9BACL</name>
<evidence type="ECO:0000256" key="2">
    <source>
        <dbReference type="SAM" id="SignalP"/>
    </source>
</evidence>
<keyword evidence="4" id="KW-1185">Reference proteome</keyword>
<dbReference type="PROSITE" id="PS51257">
    <property type="entry name" value="PROKAR_LIPOPROTEIN"/>
    <property type="match status" value="1"/>
</dbReference>
<dbReference type="STRING" id="1844972.A7K91_09145"/>
<evidence type="ECO:0000313" key="4">
    <source>
        <dbReference type="Proteomes" id="UP000092024"/>
    </source>
</evidence>
<evidence type="ECO:0008006" key="5">
    <source>
        <dbReference type="Google" id="ProtNLM"/>
    </source>
</evidence>
<dbReference type="InterPro" id="IPR008972">
    <property type="entry name" value="Cupredoxin"/>
</dbReference>
<protein>
    <recommendedName>
        <fullName evidence="5">EfeO-type cupredoxin-like domain-containing protein</fullName>
    </recommendedName>
</protein>
<reference evidence="3 4" key="1">
    <citation type="submission" date="2016-05" db="EMBL/GenBank/DDBJ databases">
        <title>Paenibacillus oryzae. sp. nov., isolated from the rice root.</title>
        <authorList>
            <person name="Zhang J."/>
            <person name="Zhang X."/>
        </authorList>
    </citation>
    <scope>NUCLEOTIDE SEQUENCE [LARGE SCALE GENOMIC DNA]</scope>
    <source>
        <strain evidence="3 4">1DrF-4</strain>
    </source>
</reference>
<feature type="chain" id="PRO_5008340195" description="EfeO-type cupredoxin-like domain-containing protein" evidence="2">
    <location>
        <begin position="25"/>
        <end position="135"/>
    </location>
</feature>
<keyword evidence="2" id="KW-0732">Signal</keyword>
<dbReference type="Gene3D" id="2.60.40.420">
    <property type="entry name" value="Cupredoxins - blue copper proteins"/>
    <property type="match status" value="1"/>
</dbReference>
<dbReference type="RefSeq" id="WP_068686769.1">
    <property type="nucleotide sequence ID" value="NZ_LYPA01000076.1"/>
</dbReference>
<proteinExistence type="predicted"/>